<dbReference type="GO" id="GO:0005886">
    <property type="term" value="C:plasma membrane"/>
    <property type="evidence" value="ECO:0007669"/>
    <property type="project" value="TreeGrafter"/>
</dbReference>
<reference evidence="6" key="1">
    <citation type="submission" date="2005-08" db="EMBL/GenBank/DDBJ databases">
        <title>Complete sequence of Chromosome1 of Ralstonia eutropha JMP134.</title>
        <authorList>
            <person name="Copeland A."/>
            <person name="Lucas S."/>
            <person name="Lapidus A."/>
            <person name="Barry K."/>
            <person name="Detter J.C."/>
            <person name="Glavina T."/>
            <person name="Hammon N."/>
            <person name="Israni S."/>
            <person name="Pitluck S."/>
            <person name="Goltsman E."/>
            <person name="Martinez M."/>
            <person name="Schmutz J."/>
            <person name="Larimer F."/>
            <person name="Land M."/>
            <person name="Lykidis A."/>
            <person name="Richardson P."/>
        </authorList>
    </citation>
    <scope>NUCLEOTIDE SEQUENCE</scope>
    <source>
        <strain evidence="6">JMP134</strain>
    </source>
</reference>
<feature type="transmembrane region" description="Helical" evidence="4">
    <location>
        <begin position="126"/>
        <end position="143"/>
    </location>
</feature>
<accession>Q46ZV5</accession>
<dbReference type="PANTHER" id="PTHR43129">
    <property type="entry name" value="FOSMIDOMYCIN RESISTANCE PROTEIN"/>
    <property type="match status" value="1"/>
</dbReference>
<sequence>MPSLAGLRRACLAPSRESAAMTTAAFDPSRNTLRHDAQVIGLVGLAHGVSHFYHLLLAPLFPWIKAEFGLSYAELGLLMTVFFAVSAVVQTASGFVVDRIGARPVLFGGLAFLGAAALLLSTSTGYAMLLFGAGVAGLGNGVFHPADFTLLNKHVSQPRLGHAFSVHGISGNLGWAAAPVFLVTIANLATWRVALAAASVVAFSVLAVLLVLRHVLDPRELGSAVGRPKAAQSGAGGSLLGFLKLPQVWVCWAFFLLTTFSAAGIQSFAPTALTQLYGIPFTLATASYTIYMLCSAGGMVVGGFAATRTSNHDRLIALSFTVSGLMAVLVGLNVAPGLLVPVLLGVVGFGAGTAGPSRDLLVRAAAPAGATGRVYGVVYSGLDIGLASGPLFFGALMDAHLPNWVFFMIGGFQLVSILTAVTVGNGNRSRRDAGSQATAA</sequence>
<name>Q46ZV5_CUPPJ</name>
<protein>
    <submittedName>
        <fullName evidence="6">Major facilitator superfamily MFS_1</fullName>
    </submittedName>
</protein>
<dbReference type="eggNOG" id="COG2271">
    <property type="taxonomic scope" value="Bacteria"/>
</dbReference>
<evidence type="ECO:0000256" key="1">
    <source>
        <dbReference type="ARBA" id="ARBA00022692"/>
    </source>
</evidence>
<evidence type="ECO:0000256" key="4">
    <source>
        <dbReference type="SAM" id="Phobius"/>
    </source>
</evidence>
<feature type="transmembrane region" description="Helical" evidence="4">
    <location>
        <begin position="376"/>
        <end position="397"/>
    </location>
</feature>
<gene>
    <name evidence="6" type="ordered locus">Reut_A1964</name>
</gene>
<dbReference type="InterPro" id="IPR020846">
    <property type="entry name" value="MFS_dom"/>
</dbReference>
<dbReference type="InterPro" id="IPR036259">
    <property type="entry name" value="MFS_trans_sf"/>
</dbReference>
<keyword evidence="2 4" id="KW-1133">Transmembrane helix</keyword>
<dbReference type="AlphaFoldDB" id="Q46ZV5"/>
<feature type="transmembrane region" description="Helical" evidence="4">
    <location>
        <begin position="191"/>
        <end position="212"/>
    </location>
</feature>
<feature type="transmembrane region" description="Helical" evidence="4">
    <location>
        <begin position="101"/>
        <end position="120"/>
    </location>
</feature>
<dbReference type="GO" id="GO:0022857">
    <property type="term" value="F:transmembrane transporter activity"/>
    <property type="evidence" value="ECO:0007669"/>
    <property type="project" value="InterPro"/>
</dbReference>
<dbReference type="STRING" id="264198.Reut_A1964"/>
<evidence type="ECO:0000256" key="2">
    <source>
        <dbReference type="ARBA" id="ARBA00022989"/>
    </source>
</evidence>
<feature type="transmembrane region" description="Helical" evidence="4">
    <location>
        <begin position="248"/>
        <end position="268"/>
    </location>
</feature>
<dbReference type="PROSITE" id="PS50850">
    <property type="entry name" value="MFS"/>
    <property type="match status" value="1"/>
</dbReference>
<feature type="transmembrane region" description="Helical" evidence="4">
    <location>
        <begin position="70"/>
        <end position="89"/>
    </location>
</feature>
<dbReference type="SUPFAM" id="SSF103473">
    <property type="entry name" value="MFS general substrate transporter"/>
    <property type="match status" value="1"/>
</dbReference>
<dbReference type="EMBL" id="CP000090">
    <property type="protein sequence ID" value="AAZ61328.1"/>
    <property type="molecule type" value="Genomic_DNA"/>
</dbReference>
<keyword evidence="1 4" id="KW-0812">Transmembrane</keyword>
<dbReference type="InterPro" id="IPR011701">
    <property type="entry name" value="MFS"/>
</dbReference>
<feature type="transmembrane region" description="Helical" evidence="4">
    <location>
        <begin position="164"/>
        <end position="185"/>
    </location>
</feature>
<feature type="transmembrane region" description="Helical" evidence="4">
    <location>
        <begin position="288"/>
        <end position="306"/>
    </location>
</feature>
<dbReference type="Pfam" id="PF07690">
    <property type="entry name" value="MFS_1"/>
    <property type="match status" value="1"/>
</dbReference>
<evidence type="ECO:0000259" key="5">
    <source>
        <dbReference type="PROSITE" id="PS50850"/>
    </source>
</evidence>
<keyword evidence="3 4" id="KW-0472">Membrane</keyword>
<proteinExistence type="predicted"/>
<evidence type="ECO:0000256" key="3">
    <source>
        <dbReference type="ARBA" id="ARBA00023136"/>
    </source>
</evidence>
<evidence type="ECO:0000313" key="6">
    <source>
        <dbReference type="EMBL" id="AAZ61328.1"/>
    </source>
</evidence>
<dbReference type="KEGG" id="reu:Reut_A1964"/>
<feature type="transmembrane region" description="Helical" evidence="4">
    <location>
        <begin position="315"/>
        <end position="332"/>
    </location>
</feature>
<feature type="transmembrane region" description="Helical" evidence="4">
    <location>
        <begin position="403"/>
        <end position="423"/>
    </location>
</feature>
<dbReference type="Gene3D" id="1.20.1250.20">
    <property type="entry name" value="MFS general substrate transporter like domains"/>
    <property type="match status" value="1"/>
</dbReference>
<dbReference type="HOGENOM" id="CLU_052485_1_0_4"/>
<feature type="transmembrane region" description="Helical" evidence="4">
    <location>
        <begin position="39"/>
        <end position="64"/>
    </location>
</feature>
<dbReference type="PANTHER" id="PTHR43129:SF1">
    <property type="entry name" value="FOSMIDOMYCIN RESISTANCE PROTEIN"/>
    <property type="match status" value="1"/>
</dbReference>
<organism evidence="6">
    <name type="scientific">Cupriavidus pinatubonensis (strain JMP 134 / LMG 1197)</name>
    <name type="common">Cupriavidus necator (strain JMP 134)</name>
    <dbReference type="NCBI Taxonomy" id="264198"/>
    <lineage>
        <taxon>Bacteria</taxon>
        <taxon>Pseudomonadati</taxon>
        <taxon>Pseudomonadota</taxon>
        <taxon>Betaproteobacteria</taxon>
        <taxon>Burkholderiales</taxon>
        <taxon>Burkholderiaceae</taxon>
        <taxon>Cupriavidus</taxon>
    </lineage>
</organism>
<feature type="domain" description="Major facilitator superfamily (MFS) profile" evidence="5">
    <location>
        <begin position="39"/>
        <end position="428"/>
    </location>
</feature>
<feature type="transmembrane region" description="Helical" evidence="4">
    <location>
        <begin position="338"/>
        <end position="355"/>
    </location>
</feature>